<feature type="region of interest" description="Disordered" evidence="1">
    <location>
        <begin position="1"/>
        <end position="106"/>
    </location>
</feature>
<evidence type="ECO:0000313" key="3">
    <source>
        <dbReference type="EMBL" id="KAJ2902646.1"/>
    </source>
</evidence>
<sequence>MPHLVTSLFRSSTHSFNHSKGSEPKPEPKPSRSSTASCAATESPSSSSSSSIRRRRPSFISHRDRTSSLSLATTNPRSSADTIPPPPRASSKSKMSQDKQLQPHHNHHRLSFGLHLGRSHHPSPAPLPATLEWDIETPPVMLHGRPDDSTGALVSGLVKLDIKADVLEIASCNAALSVRVVQKRPYQTHCKECEGQITELKSWRFLPANLAMQRGSHAFPFSALIDGHLPATMDSAIGSISYEFMATATTTSNQSIKMQKTIPVRRTIPETGQDHHSVRVFPPTNIAANVYYPSVIHPGHENILRLHMNGLSRIMTENVKHPQVEYWKLRKLSWRLDETAKMVAPACEKHCPRASNGVPARKGMQRSDTHAIGFAEMAEGWKAVYTPHDSEMEIDLKYTAQVPRRGGQRPVCDLKANDGTEITHSLVLEMVVVQEVAPVGQPNHCQPTGTARILRMHFNTILTEESAEGEVSWDCEAPPIYEDVPPSPPAYPTEDAPAYGLGASSGSSGSGSSDPYLDALVLIRQESMARSGPDGLPDTFDSGSASGSTGILEARSSSEGRTPSFP</sequence>
<name>A0AAD5WU49_9PEZI</name>
<proteinExistence type="predicted"/>
<feature type="compositionally biased region" description="Low complexity" evidence="1">
    <location>
        <begin position="31"/>
        <end position="51"/>
    </location>
</feature>
<dbReference type="EMBL" id="JAKWBI020000107">
    <property type="protein sequence ID" value="KAJ2902646.1"/>
    <property type="molecule type" value="Genomic_DNA"/>
</dbReference>
<feature type="compositionally biased region" description="Basic and acidic residues" evidence="1">
    <location>
        <begin position="20"/>
        <end position="30"/>
    </location>
</feature>
<dbReference type="Proteomes" id="UP001201980">
    <property type="component" value="Unassembled WGS sequence"/>
</dbReference>
<feature type="compositionally biased region" description="Polar residues" evidence="1">
    <location>
        <begin position="541"/>
        <end position="566"/>
    </location>
</feature>
<dbReference type="Pfam" id="PF13002">
    <property type="entry name" value="LDB19"/>
    <property type="match status" value="1"/>
</dbReference>
<evidence type="ECO:0000313" key="4">
    <source>
        <dbReference type="Proteomes" id="UP001201980"/>
    </source>
</evidence>
<feature type="compositionally biased region" description="Polar residues" evidence="1">
    <location>
        <begin position="8"/>
        <end position="18"/>
    </location>
</feature>
<organism evidence="3 4">
    <name type="scientific">Zalerion maritima</name>
    <dbReference type="NCBI Taxonomy" id="339359"/>
    <lineage>
        <taxon>Eukaryota</taxon>
        <taxon>Fungi</taxon>
        <taxon>Dikarya</taxon>
        <taxon>Ascomycota</taxon>
        <taxon>Pezizomycotina</taxon>
        <taxon>Sordariomycetes</taxon>
        <taxon>Lulworthiomycetidae</taxon>
        <taxon>Lulworthiales</taxon>
        <taxon>Lulworthiaceae</taxon>
        <taxon>Zalerion</taxon>
    </lineage>
</organism>
<dbReference type="AlphaFoldDB" id="A0AAD5WU49"/>
<feature type="region of interest" description="Disordered" evidence="1">
    <location>
        <begin position="477"/>
        <end position="566"/>
    </location>
</feature>
<evidence type="ECO:0000259" key="2">
    <source>
        <dbReference type="Pfam" id="PF13002"/>
    </source>
</evidence>
<accession>A0AAD5WU49</accession>
<dbReference type="InterPro" id="IPR014752">
    <property type="entry name" value="Arrestin-like_C"/>
</dbReference>
<comment type="caution">
    <text evidence="3">The sequence shown here is derived from an EMBL/GenBank/DDBJ whole genome shotgun (WGS) entry which is preliminary data.</text>
</comment>
<keyword evidence="4" id="KW-1185">Reference proteome</keyword>
<evidence type="ECO:0000256" key="1">
    <source>
        <dbReference type="SAM" id="MobiDB-lite"/>
    </source>
</evidence>
<reference evidence="3" key="1">
    <citation type="submission" date="2022-07" db="EMBL/GenBank/DDBJ databases">
        <title>Draft genome sequence of Zalerion maritima ATCC 34329, a (micro)plastics degrading marine fungus.</title>
        <authorList>
            <person name="Paco A."/>
            <person name="Goncalves M.F.M."/>
            <person name="Rocha-Santos T.A.P."/>
            <person name="Alves A."/>
        </authorList>
    </citation>
    <scope>NUCLEOTIDE SEQUENCE</scope>
    <source>
        <strain evidence="3">ATCC 34329</strain>
    </source>
</reference>
<feature type="domain" description="LDB19 N-terminal" evidence="2">
    <location>
        <begin position="177"/>
        <end position="350"/>
    </location>
</feature>
<dbReference type="Gene3D" id="2.60.40.640">
    <property type="match status" value="1"/>
</dbReference>
<gene>
    <name evidence="3" type="ORF">MKZ38_000313</name>
</gene>
<feature type="compositionally biased region" description="Polar residues" evidence="1">
    <location>
        <begin position="90"/>
        <end position="100"/>
    </location>
</feature>
<feature type="compositionally biased region" description="Low complexity" evidence="1">
    <location>
        <begin position="504"/>
        <end position="513"/>
    </location>
</feature>
<feature type="compositionally biased region" description="Polar residues" evidence="1">
    <location>
        <begin position="67"/>
        <end position="81"/>
    </location>
</feature>
<protein>
    <recommendedName>
        <fullName evidence="2">LDB19 N-terminal domain-containing protein</fullName>
    </recommendedName>
</protein>
<dbReference type="InterPro" id="IPR024391">
    <property type="entry name" value="LDB19_N"/>
</dbReference>